<reference evidence="3" key="4">
    <citation type="submission" date="2021-05" db="UniProtKB">
        <authorList>
            <consortium name="EnsemblPlants"/>
        </authorList>
    </citation>
    <scope>IDENTIFICATION</scope>
    <source>
        <strain evidence="3">cv. B73</strain>
    </source>
</reference>
<dbReference type="PaxDb" id="4577-GRMZM2G443332_P01"/>
<dbReference type="PANTHER" id="PTHR35101:SF12">
    <property type="entry name" value="OS02G0162600 PROTEIN"/>
    <property type="match status" value="1"/>
</dbReference>
<reference evidence="2" key="2">
    <citation type="submission" date="2015-12" db="EMBL/GenBank/DDBJ databases">
        <title>Update maize B73 reference genome by single molecule sequencing technologies.</title>
        <authorList>
            <consortium name="Maize Genome Sequencing Project"/>
            <person name="Ware D."/>
        </authorList>
    </citation>
    <scope>NUCLEOTIDE SEQUENCE</scope>
    <source>
        <tissue evidence="2">Seedling</tissue>
    </source>
</reference>
<reference evidence="3" key="3">
    <citation type="submission" date="2019-07" db="EMBL/GenBank/DDBJ databases">
        <authorList>
            <person name="Seetharam A."/>
            <person name="Woodhouse M."/>
            <person name="Cannon E."/>
        </authorList>
    </citation>
    <scope>NUCLEOTIDE SEQUENCE [LARGE SCALE GENOMIC DNA]</scope>
    <source>
        <strain evidence="3">cv. B73</strain>
    </source>
</reference>
<dbReference type="EnsemblPlants" id="Zm00001eb232730_T001">
    <property type="protein sequence ID" value="Zm00001eb232730_P001"/>
    <property type="gene ID" value="Zm00001eb232730"/>
</dbReference>
<dbReference type="GeneID" id="103626649"/>
<evidence type="ECO:0000313" key="3">
    <source>
        <dbReference type="EnsemblPlants" id="Zm00001eb232730_P001"/>
    </source>
</evidence>
<accession>A0A1D6H1D7</accession>
<name>A0A1D6H1D7_MAIZE</name>
<reference evidence="4" key="1">
    <citation type="journal article" date="2009" name="Science">
        <title>The B73 maize genome: complexity, diversity, and dynamics.</title>
        <authorList>
            <person name="Schnable P.S."/>
            <person name="Ware D."/>
            <person name="Fulton R.S."/>
            <person name="Stein J.C."/>
            <person name="Wei F."/>
            <person name="Pasternak S."/>
            <person name="Liang C."/>
            <person name="Zhang J."/>
            <person name="Fulton L."/>
            <person name="Graves T.A."/>
            <person name="Minx P."/>
            <person name="Reily A.D."/>
            <person name="Courtney L."/>
            <person name="Kruchowski S.S."/>
            <person name="Tomlinson C."/>
            <person name="Strong C."/>
            <person name="Delehaunty K."/>
            <person name="Fronick C."/>
            <person name="Courtney B."/>
            <person name="Rock S.M."/>
            <person name="Belter E."/>
            <person name="Du F."/>
            <person name="Kim K."/>
            <person name="Abbott R.M."/>
            <person name="Cotton M."/>
            <person name="Levy A."/>
            <person name="Marchetto P."/>
            <person name="Ochoa K."/>
            <person name="Jackson S.M."/>
            <person name="Gillam B."/>
            <person name="Chen W."/>
            <person name="Yan L."/>
            <person name="Higginbotham J."/>
            <person name="Cardenas M."/>
            <person name="Waligorski J."/>
            <person name="Applebaum E."/>
            <person name="Phelps L."/>
            <person name="Falcone J."/>
            <person name="Kanchi K."/>
            <person name="Thane T."/>
            <person name="Scimone A."/>
            <person name="Thane N."/>
            <person name="Henke J."/>
            <person name="Wang T."/>
            <person name="Ruppert J."/>
            <person name="Shah N."/>
            <person name="Rotter K."/>
            <person name="Hodges J."/>
            <person name="Ingenthron E."/>
            <person name="Cordes M."/>
            <person name="Kohlberg S."/>
            <person name="Sgro J."/>
            <person name="Delgado B."/>
            <person name="Mead K."/>
            <person name="Chinwalla A."/>
            <person name="Leonard S."/>
            <person name="Crouse K."/>
            <person name="Collura K."/>
            <person name="Kudrna D."/>
            <person name="Currie J."/>
            <person name="He R."/>
            <person name="Angelova A."/>
            <person name="Rajasekar S."/>
            <person name="Mueller T."/>
            <person name="Lomeli R."/>
            <person name="Scara G."/>
            <person name="Ko A."/>
            <person name="Delaney K."/>
            <person name="Wissotski M."/>
            <person name="Lopez G."/>
            <person name="Campos D."/>
            <person name="Braidotti M."/>
            <person name="Ashley E."/>
            <person name="Golser W."/>
            <person name="Kim H."/>
            <person name="Lee S."/>
            <person name="Lin J."/>
            <person name="Dujmic Z."/>
            <person name="Kim W."/>
            <person name="Talag J."/>
            <person name="Zuccolo A."/>
            <person name="Fan C."/>
            <person name="Sebastian A."/>
            <person name="Kramer M."/>
            <person name="Spiegel L."/>
            <person name="Nascimento L."/>
            <person name="Zutavern T."/>
            <person name="Miller B."/>
            <person name="Ambroise C."/>
            <person name="Muller S."/>
            <person name="Spooner W."/>
            <person name="Narechania A."/>
            <person name="Ren L."/>
            <person name="Wei S."/>
            <person name="Kumari S."/>
            <person name="Faga B."/>
            <person name="Levy M.J."/>
            <person name="McMahan L."/>
            <person name="Van Buren P."/>
            <person name="Vaughn M.W."/>
            <person name="Ying K."/>
            <person name="Yeh C.-T."/>
            <person name="Emrich S.J."/>
            <person name="Jia Y."/>
            <person name="Kalyanaraman A."/>
            <person name="Hsia A.-P."/>
            <person name="Barbazuk W.B."/>
            <person name="Baucom R.S."/>
            <person name="Brutnell T.P."/>
            <person name="Carpita N.C."/>
            <person name="Chaparro C."/>
            <person name="Chia J.-M."/>
            <person name="Deragon J.-M."/>
            <person name="Estill J.C."/>
            <person name="Fu Y."/>
            <person name="Jeddeloh J.A."/>
            <person name="Han Y."/>
            <person name="Lee H."/>
            <person name="Li P."/>
            <person name="Lisch D.R."/>
            <person name="Liu S."/>
            <person name="Liu Z."/>
            <person name="Nagel D.H."/>
            <person name="McCann M.C."/>
            <person name="SanMiguel P."/>
            <person name="Myers A.M."/>
            <person name="Nettleton D."/>
            <person name="Nguyen J."/>
            <person name="Penning B.W."/>
            <person name="Ponnala L."/>
            <person name="Schneider K.L."/>
            <person name="Schwartz D.C."/>
            <person name="Sharma A."/>
            <person name="Soderlund C."/>
            <person name="Springer N.M."/>
            <person name="Sun Q."/>
            <person name="Wang H."/>
            <person name="Waterman M."/>
            <person name="Westerman R."/>
            <person name="Wolfgruber T.K."/>
            <person name="Yang L."/>
            <person name="Yu Y."/>
            <person name="Zhang L."/>
            <person name="Zhou S."/>
            <person name="Zhu Q."/>
            <person name="Bennetzen J.L."/>
            <person name="Dawe R.K."/>
            <person name="Jiang J."/>
            <person name="Jiang N."/>
            <person name="Presting G.G."/>
            <person name="Wessler S.R."/>
            <person name="Aluru S."/>
            <person name="Martienssen R.A."/>
            <person name="Clifton S.W."/>
            <person name="McCombie W.R."/>
            <person name="Wing R.A."/>
            <person name="Wilson R.K."/>
        </authorList>
    </citation>
    <scope>NUCLEOTIDE SEQUENCE [LARGE SCALE GENOMIC DNA]</scope>
    <source>
        <strain evidence="4">cv. B73</strain>
    </source>
</reference>
<dbReference type="AlphaFoldDB" id="A0A1D6H1D7"/>
<evidence type="ECO:0000313" key="2">
    <source>
        <dbReference type="EMBL" id="AQK68693.1"/>
    </source>
</evidence>
<organism evidence="2">
    <name type="scientific">Zea mays</name>
    <name type="common">Maize</name>
    <dbReference type="NCBI Taxonomy" id="4577"/>
    <lineage>
        <taxon>Eukaryota</taxon>
        <taxon>Viridiplantae</taxon>
        <taxon>Streptophyta</taxon>
        <taxon>Embryophyta</taxon>
        <taxon>Tracheophyta</taxon>
        <taxon>Spermatophyta</taxon>
        <taxon>Magnoliopsida</taxon>
        <taxon>Liliopsida</taxon>
        <taxon>Poales</taxon>
        <taxon>Poaceae</taxon>
        <taxon>PACMAD clade</taxon>
        <taxon>Panicoideae</taxon>
        <taxon>Andropogonodae</taxon>
        <taxon>Andropogoneae</taxon>
        <taxon>Tripsacinae</taxon>
        <taxon>Zea</taxon>
    </lineage>
</organism>
<evidence type="ECO:0000256" key="1">
    <source>
        <dbReference type="SAM" id="MobiDB-lite"/>
    </source>
</evidence>
<protein>
    <submittedName>
        <fullName evidence="2 3">Uncharacterized protein</fullName>
    </submittedName>
</protein>
<dbReference type="FunCoup" id="A0A1D6H1D7">
    <property type="interactions" value="502"/>
</dbReference>
<proteinExistence type="predicted"/>
<dbReference type="OMA" id="NYFSDAH"/>
<dbReference type="ExpressionAtlas" id="A0A1D6H1D7">
    <property type="expression patterns" value="baseline and differential"/>
</dbReference>
<dbReference type="PANTHER" id="PTHR35101">
    <property type="entry name" value="OS02G0162600 PROTEIN"/>
    <property type="match status" value="1"/>
</dbReference>
<gene>
    <name evidence="3" type="primary">LOC103626649</name>
    <name evidence="2" type="ORF">ZEAMMB73_Zm00001d015330</name>
</gene>
<keyword evidence="4" id="KW-1185">Reference proteome</keyword>
<dbReference type="RefSeq" id="NP_001142869.2">
    <property type="nucleotide sequence ID" value="NM_001149397.2"/>
</dbReference>
<evidence type="ECO:0000313" key="4">
    <source>
        <dbReference type="Proteomes" id="UP000007305"/>
    </source>
</evidence>
<dbReference type="Proteomes" id="UP000007305">
    <property type="component" value="Chromosome 5"/>
</dbReference>
<sequence length="124" mass="13409">MAQAHVAARFMTEVAPPQVVSVMRQRRKKVPRSLDTIAEDDDREQQLACGPPSDHGFAAAWSLPTPTPTPPQPRERAGGFVARGLVGKYLSDAHDGCQASGWEGGHMLGHRRAVHAQELHEVGA</sequence>
<dbReference type="OrthoDB" id="658897at2759"/>
<dbReference type="eggNOG" id="ENOG502S76P">
    <property type="taxonomic scope" value="Eukaryota"/>
</dbReference>
<dbReference type="Gramene" id="Zm00001eb232730_T001">
    <property type="protein sequence ID" value="Zm00001eb232730_P001"/>
    <property type="gene ID" value="Zm00001eb232730"/>
</dbReference>
<accession>A0A3L6ENP0</accession>
<dbReference type="KEGG" id="zma:103626649"/>
<dbReference type="EMBL" id="CM000781">
    <property type="protein sequence ID" value="AQK68693.1"/>
    <property type="molecule type" value="Genomic_DNA"/>
</dbReference>
<feature type="region of interest" description="Disordered" evidence="1">
    <location>
        <begin position="26"/>
        <end position="77"/>
    </location>
</feature>